<dbReference type="InterPro" id="IPR022830">
    <property type="entry name" value="Indigdn_synthA-like"/>
</dbReference>
<organism evidence="6 7">
    <name type="scientific">Streblomastix strix</name>
    <dbReference type="NCBI Taxonomy" id="222440"/>
    <lineage>
        <taxon>Eukaryota</taxon>
        <taxon>Metamonada</taxon>
        <taxon>Preaxostyla</taxon>
        <taxon>Oxymonadida</taxon>
        <taxon>Streblomastigidae</taxon>
        <taxon>Streblomastix</taxon>
    </lineage>
</organism>
<dbReference type="OrthoDB" id="198885at2759"/>
<evidence type="ECO:0000256" key="5">
    <source>
        <dbReference type="ARBA" id="ARBA00023295"/>
    </source>
</evidence>
<dbReference type="InterPro" id="IPR007342">
    <property type="entry name" value="PsuG"/>
</dbReference>
<dbReference type="Pfam" id="PF04227">
    <property type="entry name" value="Indigoidine_A"/>
    <property type="match status" value="1"/>
</dbReference>
<dbReference type="EMBL" id="SNRW01000057">
    <property type="protein sequence ID" value="KAA6403811.1"/>
    <property type="molecule type" value="Genomic_DNA"/>
</dbReference>
<accession>A0A5J4X953</accession>
<keyword evidence="3" id="KW-0464">Manganese</keyword>
<dbReference type="GO" id="GO:0016798">
    <property type="term" value="F:hydrolase activity, acting on glycosyl bonds"/>
    <property type="evidence" value="ECO:0007669"/>
    <property type="project" value="UniProtKB-KW"/>
</dbReference>
<comment type="caution">
    <text evidence="6">The sequence shown here is derived from an EMBL/GenBank/DDBJ whole genome shotgun (WGS) entry which is preliminary data.</text>
</comment>
<keyword evidence="1" id="KW-0479">Metal-binding</keyword>
<evidence type="ECO:0000256" key="2">
    <source>
        <dbReference type="ARBA" id="ARBA00022801"/>
    </source>
</evidence>
<evidence type="ECO:0000256" key="3">
    <source>
        <dbReference type="ARBA" id="ARBA00023211"/>
    </source>
</evidence>
<sequence>MIGIQITPSREVADAIQRGMPVVALESTIISHGMPYPQNVEVARKVEEVVRSCGAIPATVAVIEGVPRIGLTDDEIELLGKEGTNIMKCSRRDLGYVIGRRLNGACTVSATMRIITNYNGNGVNVFATGGIGGVHRCVEKTLDVSSDLREFSKSPIIVVCAGIKAILDLPKTLEYLETEGIPVIGYGTDELPAFYSYSSGLKLELRSDSPKEIADIFYAQRYIMNSNHGILVTNPIPKEKETPHEVIDSAISRALKEADEKGISGKRITPFLLARVSELTEGQSLCSNIELVQNNAKLAAQIAIELSTLKKQEKK</sequence>
<evidence type="ECO:0000313" key="6">
    <source>
        <dbReference type="EMBL" id="KAA6403811.1"/>
    </source>
</evidence>
<dbReference type="GO" id="GO:0046872">
    <property type="term" value="F:metal ion binding"/>
    <property type="evidence" value="ECO:0007669"/>
    <property type="project" value="UniProtKB-KW"/>
</dbReference>
<dbReference type="AlphaFoldDB" id="A0A5J4X953"/>
<dbReference type="GO" id="GO:0004730">
    <property type="term" value="F:pseudouridylate synthase activity"/>
    <property type="evidence" value="ECO:0007669"/>
    <property type="project" value="InterPro"/>
</dbReference>
<dbReference type="PANTHER" id="PTHR42909:SF1">
    <property type="entry name" value="CARBOHYDRATE KINASE PFKB DOMAIN-CONTAINING PROTEIN"/>
    <property type="match status" value="1"/>
</dbReference>
<dbReference type="Proteomes" id="UP000324800">
    <property type="component" value="Unassembled WGS sequence"/>
</dbReference>
<proteinExistence type="inferred from homology"/>
<dbReference type="SUPFAM" id="SSF110581">
    <property type="entry name" value="Indigoidine synthase A-like"/>
    <property type="match status" value="1"/>
</dbReference>
<keyword evidence="5" id="KW-0326">Glycosidase</keyword>
<keyword evidence="2" id="KW-0378">Hydrolase</keyword>
<evidence type="ECO:0000313" key="7">
    <source>
        <dbReference type="Proteomes" id="UP000324800"/>
    </source>
</evidence>
<evidence type="ECO:0000256" key="4">
    <source>
        <dbReference type="ARBA" id="ARBA00023239"/>
    </source>
</evidence>
<evidence type="ECO:0000256" key="1">
    <source>
        <dbReference type="ARBA" id="ARBA00022723"/>
    </source>
</evidence>
<name>A0A5J4X953_9EUKA</name>
<keyword evidence="4" id="KW-0456">Lyase</keyword>
<dbReference type="GO" id="GO:0005737">
    <property type="term" value="C:cytoplasm"/>
    <property type="evidence" value="ECO:0007669"/>
    <property type="project" value="TreeGrafter"/>
</dbReference>
<gene>
    <name evidence="6" type="ORF">EZS28_000661</name>
</gene>
<dbReference type="HAMAP" id="MF_01876">
    <property type="entry name" value="PsiMP_glycosidase"/>
    <property type="match status" value="1"/>
</dbReference>
<dbReference type="Gene3D" id="3.40.1790.10">
    <property type="entry name" value="Indigoidine synthase domain"/>
    <property type="match status" value="1"/>
</dbReference>
<protein>
    <submittedName>
        <fullName evidence="6">Pseudouridylate synthase</fullName>
    </submittedName>
</protein>
<dbReference type="PANTHER" id="PTHR42909">
    <property type="entry name" value="ZGC:136858"/>
    <property type="match status" value="1"/>
</dbReference>
<reference evidence="6 7" key="1">
    <citation type="submission" date="2019-03" db="EMBL/GenBank/DDBJ databases">
        <title>Single cell metagenomics reveals metabolic interactions within the superorganism composed of flagellate Streblomastix strix and complex community of Bacteroidetes bacteria on its surface.</title>
        <authorList>
            <person name="Treitli S.C."/>
            <person name="Kolisko M."/>
            <person name="Husnik F."/>
            <person name="Keeling P."/>
            <person name="Hampl V."/>
        </authorList>
    </citation>
    <scope>NUCLEOTIDE SEQUENCE [LARGE SCALE GENOMIC DNA]</scope>
    <source>
        <strain evidence="6">ST1C</strain>
    </source>
</reference>